<dbReference type="PANTHER" id="PTHR21225:SF12">
    <property type="entry name" value="PHOSPHO-2-DEHYDRO-3-DEOXYHEPTONATE ALDOLASE, TYROSINE-INHIBITED"/>
    <property type="match status" value="1"/>
</dbReference>
<dbReference type="EC" id="2.5.1.54" evidence="8"/>
<keyword evidence="5 8" id="KW-0808">Transferase</keyword>
<evidence type="ECO:0000256" key="7">
    <source>
        <dbReference type="ARBA" id="ARBA00047508"/>
    </source>
</evidence>
<evidence type="ECO:0000313" key="10">
    <source>
        <dbReference type="EMBL" id="MFD0926809.1"/>
    </source>
</evidence>
<dbReference type="RefSeq" id="WP_253645347.1">
    <property type="nucleotide sequence ID" value="NZ_BAAAMO010000002.1"/>
</dbReference>
<gene>
    <name evidence="10" type="ORF">ACFQ04_13800</name>
</gene>
<evidence type="ECO:0000256" key="4">
    <source>
        <dbReference type="ARBA" id="ARBA00022605"/>
    </source>
</evidence>
<dbReference type="InterPro" id="IPR006218">
    <property type="entry name" value="DAHP1/KDSA"/>
</dbReference>
<evidence type="ECO:0000256" key="6">
    <source>
        <dbReference type="ARBA" id="ARBA00023141"/>
    </source>
</evidence>
<reference evidence="11" key="1">
    <citation type="journal article" date="2019" name="Int. J. Syst. Evol. Microbiol.">
        <title>The Global Catalogue of Microorganisms (GCM) 10K type strain sequencing project: providing services to taxonomists for standard genome sequencing and annotation.</title>
        <authorList>
            <consortium name="The Broad Institute Genomics Platform"/>
            <consortium name="The Broad Institute Genome Sequencing Center for Infectious Disease"/>
            <person name="Wu L."/>
            <person name="Ma J."/>
        </authorList>
    </citation>
    <scope>NUCLEOTIDE SEQUENCE [LARGE SCALE GENOMIC DNA]</scope>
    <source>
        <strain evidence="11">CCUG 50873</strain>
    </source>
</reference>
<dbReference type="EMBL" id="JBHTIL010000001">
    <property type="protein sequence ID" value="MFD0926809.1"/>
    <property type="molecule type" value="Genomic_DNA"/>
</dbReference>
<dbReference type="PANTHER" id="PTHR21225">
    <property type="entry name" value="PHOSPHO-2-DEHYDRO-3-DEOXYHEPTONATE ALDOLASE DAHP SYNTHETASE"/>
    <property type="match status" value="1"/>
</dbReference>
<comment type="catalytic activity">
    <reaction evidence="7 8">
        <text>D-erythrose 4-phosphate + phosphoenolpyruvate + H2O = 7-phospho-2-dehydro-3-deoxy-D-arabino-heptonate + phosphate</text>
        <dbReference type="Rhea" id="RHEA:14717"/>
        <dbReference type="ChEBI" id="CHEBI:15377"/>
        <dbReference type="ChEBI" id="CHEBI:16897"/>
        <dbReference type="ChEBI" id="CHEBI:43474"/>
        <dbReference type="ChEBI" id="CHEBI:58394"/>
        <dbReference type="ChEBI" id="CHEBI:58702"/>
        <dbReference type="EC" id="2.5.1.54"/>
    </reaction>
</comment>
<evidence type="ECO:0000256" key="1">
    <source>
        <dbReference type="ARBA" id="ARBA00003726"/>
    </source>
</evidence>
<feature type="domain" description="DAHP synthetase I/KDSA" evidence="9">
    <location>
        <begin position="49"/>
        <end position="342"/>
    </location>
</feature>
<sequence>MTVITDRSPVSDTRVNRIRPLPGPRELLDEIPLSGVAAARVAGHRREVADVLAGRDDRLLVVVGPCSVHDPAAALDYADRLAAEAQGLADDLLVVMRVYFEKPRTTVGWKGLINDPDMDGSHDIERGLRTARTLLVDIVGRGLPVGCEFLEPTSPQYIADAVAWGAIGARTTESQVHGQLASGLSMPIGFKNGTDGDLQAAIDGVRAAAGAHTFFGVDGDGRAAVVETVGNDECHVILRGGRAGTNADAGSVTAASAACATAGITPRVMVDCSHANSGKDHRRQPVVATDVAAQVAGGSTAIAGVMLESFLVEGAQSPSARPLVYGQSVTDACMDLDTTVDVLHDLAAARRAGRARRRP</sequence>
<comment type="similarity">
    <text evidence="3 8">Belongs to the class-I DAHP synthase family.</text>
</comment>
<evidence type="ECO:0000313" key="11">
    <source>
        <dbReference type="Proteomes" id="UP001597068"/>
    </source>
</evidence>
<proteinExistence type="inferred from homology"/>
<comment type="function">
    <text evidence="1 8">Stereospecific condensation of phosphoenolpyruvate (PEP) and D-erythrose-4-phosphate (E4P) giving rise to 3-deoxy-D-arabino-heptulosonate-7-phosphate (DAHP).</text>
</comment>
<dbReference type="InterPro" id="IPR013785">
    <property type="entry name" value="Aldolase_TIM"/>
</dbReference>
<dbReference type="NCBIfam" id="NF009395">
    <property type="entry name" value="PRK12755.1"/>
    <property type="match status" value="1"/>
</dbReference>
<evidence type="ECO:0000256" key="3">
    <source>
        <dbReference type="ARBA" id="ARBA00007985"/>
    </source>
</evidence>
<keyword evidence="6 8" id="KW-0057">Aromatic amino acid biosynthesis</keyword>
<evidence type="ECO:0000259" key="9">
    <source>
        <dbReference type="Pfam" id="PF00793"/>
    </source>
</evidence>
<evidence type="ECO:0000256" key="2">
    <source>
        <dbReference type="ARBA" id="ARBA00004688"/>
    </source>
</evidence>
<dbReference type="PIRSF" id="PIRSF001361">
    <property type="entry name" value="DAHP_synthase"/>
    <property type="match status" value="1"/>
</dbReference>
<evidence type="ECO:0000256" key="5">
    <source>
        <dbReference type="ARBA" id="ARBA00022679"/>
    </source>
</evidence>
<evidence type="ECO:0000256" key="8">
    <source>
        <dbReference type="PIRNR" id="PIRNR001361"/>
    </source>
</evidence>
<protein>
    <recommendedName>
        <fullName evidence="8">Phospho-2-dehydro-3-deoxyheptonate aldolase</fullName>
        <ecNumber evidence="8">2.5.1.54</ecNumber>
    </recommendedName>
</protein>
<dbReference type="NCBIfam" id="TIGR00034">
    <property type="entry name" value="aroFGH"/>
    <property type="match status" value="1"/>
</dbReference>
<dbReference type="InterPro" id="IPR006219">
    <property type="entry name" value="DAHP_synth_1"/>
</dbReference>
<dbReference type="GO" id="GO:0003849">
    <property type="term" value="F:3-deoxy-7-phosphoheptulonate synthase activity"/>
    <property type="evidence" value="ECO:0007669"/>
    <property type="project" value="UniProtKB-EC"/>
</dbReference>
<comment type="pathway">
    <text evidence="2 8">Metabolic intermediate biosynthesis; chorismate biosynthesis; chorismate from D-erythrose 4-phosphate and phosphoenolpyruvate: step 1/7.</text>
</comment>
<name>A0ABW3G954_9NOCA</name>
<dbReference type="Gene3D" id="3.20.20.70">
    <property type="entry name" value="Aldolase class I"/>
    <property type="match status" value="1"/>
</dbReference>
<keyword evidence="4 8" id="KW-0028">Amino-acid biosynthesis</keyword>
<keyword evidence="11" id="KW-1185">Reference proteome</keyword>
<comment type="caution">
    <text evidence="10">The sequence shown here is derived from an EMBL/GenBank/DDBJ whole genome shotgun (WGS) entry which is preliminary data.</text>
</comment>
<dbReference type="Proteomes" id="UP001597068">
    <property type="component" value="Unassembled WGS sequence"/>
</dbReference>
<dbReference type="Pfam" id="PF00793">
    <property type="entry name" value="DAHP_synth_1"/>
    <property type="match status" value="1"/>
</dbReference>
<organism evidence="10 11">
    <name type="scientific">Williamsia deligens</name>
    <dbReference type="NCBI Taxonomy" id="321325"/>
    <lineage>
        <taxon>Bacteria</taxon>
        <taxon>Bacillati</taxon>
        <taxon>Actinomycetota</taxon>
        <taxon>Actinomycetes</taxon>
        <taxon>Mycobacteriales</taxon>
        <taxon>Nocardiaceae</taxon>
        <taxon>Williamsia</taxon>
    </lineage>
</organism>
<accession>A0ABW3G954</accession>
<dbReference type="SUPFAM" id="SSF51569">
    <property type="entry name" value="Aldolase"/>
    <property type="match status" value="1"/>
</dbReference>